<dbReference type="InterPro" id="IPR013968">
    <property type="entry name" value="PKS_KR"/>
</dbReference>
<dbReference type="SUPFAM" id="SSF47336">
    <property type="entry name" value="ACP-like"/>
    <property type="match status" value="1"/>
</dbReference>
<accession>A0ABR4LLA8</accession>
<dbReference type="SUPFAM" id="SSF51735">
    <property type="entry name" value="NAD(P)-binding Rossmann-fold domains"/>
    <property type="match status" value="2"/>
</dbReference>
<dbReference type="InterPro" id="IPR020841">
    <property type="entry name" value="PKS_Beta-ketoAc_synthase_dom"/>
</dbReference>
<dbReference type="InterPro" id="IPR050091">
    <property type="entry name" value="PKS_NRPS_Biosynth_Enz"/>
</dbReference>
<evidence type="ECO:0000259" key="11">
    <source>
        <dbReference type="PROSITE" id="PS52019"/>
    </source>
</evidence>
<dbReference type="Pfam" id="PF00698">
    <property type="entry name" value="Acyl_transf_1"/>
    <property type="match status" value="1"/>
</dbReference>
<dbReference type="SMART" id="SM00826">
    <property type="entry name" value="PKS_DH"/>
    <property type="match status" value="1"/>
</dbReference>
<evidence type="ECO:0000256" key="5">
    <source>
        <dbReference type="ARBA" id="ARBA00023002"/>
    </source>
</evidence>
<keyword evidence="2" id="KW-0597">Phosphoprotein</keyword>
<dbReference type="Gene3D" id="3.90.180.10">
    <property type="entry name" value="Medium-chain alcohol dehydrogenases, catalytic domain"/>
    <property type="match status" value="1"/>
</dbReference>
<dbReference type="PROSITE" id="PS52019">
    <property type="entry name" value="PKS_MFAS_DH"/>
    <property type="match status" value="1"/>
</dbReference>
<feature type="active site" description="Proton donor; for dehydratase activity" evidence="8">
    <location>
        <position position="1181"/>
    </location>
</feature>
<dbReference type="InterPro" id="IPR020807">
    <property type="entry name" value="PKS_DH"/>
</dbReference>
<dbReference type="EMBL" id="JBFXLQ010000033">
    <property type="protein sequence ID" value="KAL2865305.1"/>
    <property type="molecule type" value="Genomic_DNA"/>
</dbReference>
<dbReference type="Gene3D" id="3.40.366.10">
    <property type="entry name" value="Malonyl-Coenzyme A Acyl Carrier Protein, domain 2"/>
    <property type="match status" value="1"/>
</dbReference>
<evidence type="ECO:0000259" key="9">
    <source>
        <dbReference type="PROSITE" id="PS50075"/>
    </source>
</evidence>
<dbReference type="InterPro" id="IPR011032">
    <property type="entry name" value="GroES-like_sf"/>
</dbReference>
<dbReference type="Pfam" id="PF14765">
    <property type="entry name" value="PS-DH"/>
    <property type="match status" value="1"/>
</dbReference>
<evidence type="ECO:0000256" key="6">
    <source>
        <dbReference type="ARBA" id="ARBA00023268"/>
    </source>
</evidence>
<keyword evidence="1" id="KW-0596">Phosphopantetheine</keyword>
<dbReference type="SUPFAM" id="SSF52151">
    <property type="entry name" value="FabD/lysophospholipase-like"/>
    <property type="match status" value="1"/>
</dbReference>
<dbReference type="CDD" id="cd00833">
    <property type="entry name" value="PKS"/>
    <property type="match status" value="1"/>
</dbReference>
<dbReference type="InterPro" id="IPR016036">
    <property type="entry name" value="Malonyl_transacylase_ACP-bd"/>
</dbReference>
<evidence type="ECO:0000259" key="10">
    <source>
        <dbReference type="PROSITE" id="PS52004"/>
    </source>
</evidence>
<dbReference type="SMART" id="SM00825">
    <property type="entry name" value="PKS_KS"/>
    <property type="match status" value="1"/>
</dbReference>
<dbReference type="SUPFAM" id="SSF50129">
    <property type="entry name" value="GroES-like"/>
    <property type="match status" value="1"/>
</dbReference>
<dbReference type="InterPro" id="IPR009081">
    <property type="entry name" value="PP-bd_ACP"/>
</dbReference>
<dbReference type="GeneID" id="98148435"/>
<feature type="region of interest" description="N-terminal hotdog fold" evidence="8">
    <location>
        <begin position="971"/>
        <end position="1104"/>
    </location>
</feature>
<dbReference type="InterPro" id="IPR016039">
    <property type="entry name" value="Thiolase-like"/>
</dbReference>
<dbReference type="PANTHER" id="PTHR43775">
    <property type="entry name" value="FATTY ACID SYNTHASE"/>
    <property type="match status" value="1"/>
</dbReference>
<organism evidence="12 13">
    <name type="scientific">Aspergillus lucknowensis</name>
    <dbReference type="NCBI Taxonomy" id="176173"/>
    <lineage>
        <taxon>Eukaryota</taxon>
        <taxon>Fungi</taxon>
        <taxon>Dikarya</taxon>
        <taxon>Ascomycota</taxon>
        <taxon>Pezizomycotina</taxon>
        <taxon>Eurotiomycetes</taxon>
        <taxon>Eurotiomycetidae</taxon>
        <taxon>Eurotiales</taxon>
        <taxon>Aspergillaceae</taxon>
        <taxon>Aspergillus</taxon>
        <taxon>Aspergillus subgen. Nidulantes</taxon>
    </lineage>
</organism>
<keyword evidence="4" id="KW-0521">NADP</keyword>
<dbReference type="InterPro" id="IPR001227">
    <property type="entry name" value="Ac_transferase_dom_sf"/>
</dbReference>
<gene>
    <name evidence="12" type="ORF">BJX67DRAFT_383046</name>
</gene>
<evidence type="ECO:0000256" key="1">
    <source>
        <dbReference type="ARBA" id="ARBA00022450"/>
    </source>
</evidence>
<dbReference type="Gene3D" id="3.40.50.720">
    <property type="entry name" value="NAD(P)-binding Rossmann-like Domain"/>
    <property type="match status" value="1"/>
</dbReference>
<feature type="active site" description="Proton acceptor; for dehydratase activity" evidence="8">
    <location>
        <position position="1003"/>
    </location>
</feature>
<feature type="domain" description="PKS/mFAS DH" evidence="11">
    <location>
        <begin position="971"/>
        <end position="1265"/>
    </location>
</feature>
<dbReference type="Gene3D" id="1.10.1200.10">
    <property type="entry name" value="ACP-like"/>
    <property type="match status" value="1"/>
</dbReference>
<dbReference type="PROSITE" id="PS50075">
    <property type="entry name" value="CARRIER"/>
    <property type="match status" value="1"/>
</dbReference>
<dbReference type="PROSITE" id="PS52004">
    <property type="entry name" value="KS3_2"/>
    <property type="match status" value="1"/>
</dbReference>
<dbReference type="SMART" id="SM00823">
    <property type="entry name" value="PKS_PP"/>
    <property type="match status" value="1"/>
</dbReference>
<dbReference type="InterPro" id="IPR020843">
    <property type="entry name" value="ER"/>
</dbReference>
<protein>
    <recommendedName>
        <fullName evidence="14">Polyketide synthase</fullName>
    </recommendedName>
</protein>
<dbReference type="SUPFAM" id="SSF53901">
    <property type="entry name" value="Thiolase-like"/>
    <property type="match status" value="1"/>
</dbReference>
<dbReference type="PROSITE" id="PS00606">
    <property type="entry name" value="KS3_1"/>
    <property type="match status" value="1"/>
</dbReference>
<keyword evidence="13" id="KW-1185">Reference proteome</keyword>
<keyword evidence="6" id="KW-0511">Multifunctional enzyme</keyword>
<dbReference type="SUPFAM" id="SSF55048">
    <property type="entry name" value="Probable ACP-binding domain of malonyl-CoA ACP transacylase"/>
    <property type="match status" value="1"/>
</dbReference>
<dbReference type="SMART" id="SM00829">
    <property type="entry name" value="PKS_ER"/>
    <property type="match status" value="1"/>
</dbReference>
<keyword evidence="7" id="KW-0012">Acyltransferase</keyword>
<dbReference type="InterPro" id="IPR018201">
    <property type="entry name" value="Ketoacyl_synth_AS"/>
</dbReference>
<evidence type="ECO:0000313" key="13">
    <source>
        <dbReference type="Proteomes" id="UP001610432"/>
    </source>
</evidence>
<dbReference type="SUPFAM" id="SSF53335">
    <property type="entry name" value="S-adenosyl-L-methionine-dependent methyltransferases"/>
    <property type="match status" value="1"/>
</dbReference>
<proteinExistence type="predicted"/>
<feature type="region of interest" description="C-terminal hotdog fold" evidence="8">
    <location>
        <begin position="1122"/>
        <end position="1265"/>
    </location>
</feature>
<dbReference type="InterPro" id="IPR042104">
    <property type="entry name" value="PKS_dehydratase_sf"/>
</dbReference>
<dbReference type="InterPro" id="IPR006162">
    <property type="entry name" value="Ppantetheine_attach_site"/>
</dbReference>
<feature type="domain" description="Carrier" evidence="9">
    <location>
        <begin position="2433"/>
        <end position="2510"/>
    </location>
</feature>
<evidence type="ECO:0000256" key="4">
    <source>
        <dbReference type="ARBA" id="ARBA00022857"/>
    </source>
</evidence>
<dbReference type="InterPro" id="IPR049552">
    <property type="entry name" value="PKS_DH_N"/>
</dbReference>
<dbReference type="Pfam" id="PF21089">
    <property type="entry name" value="PKS_DH_N"/>
    <property type="match status" value="1"/>
</dbReference>
<dbReference type="Gene3D" id="3.10.129.110">
    <property type="entry name" value="Polyketide synthase dehydratase"/>
    <property type="match status" value="1"/>
</dbReference>
<dbReference type="InterPro" id="IPR014030">
    <property type="entry name" value="Ketoacyl_synth_N"/>
</dbReference>
<dbReference type="PROSITE" id="PS00012">
    <property type="entry name" value="PHOSPHOPANTETHEINE"/>
    <property type="match status" value="1"/>
</dbReference>
<dbReference type="CDD" id="cd05195">
    <property type="entry name" value="enoyl_red"/>
    <property type="match status" value="1"/>
</dbReference>
<dbReference type="InterPro" id="IPR029063">
    <property type="entry name" value="SAM-dependent_MTases_sf"/>
</dbReference>
<dbReference type="Pfam" id="PF02801">
    <property type="entry name" value="Ketoacyl-synt_C"/>
    <property type="match status" value="1"/>
</dbReference>
<dbReference type="Proteomes" id="UP001610432">
    <property type="component" value="Unassembled WGS sequence"/>
</dbReference>
<dbReference type="InterPro" id="IPR057326">
    <property type="entry name" value="KR_dom"/>
</dbReference>
<dbReference type="InterPro" id="IPR016035">
    <property type="entry name" value="Acyl_Trfase/lysoPLipase"/>
</dbReference>
<dbReference type="InterPro" id="IPR049900">
    <property type="entry name" value="PKS_mFAS_DH"/>
</dbReference>
<dbReference type="Pfam" id="PF00109">
    <property type="entry name" value="ketoacyl-synt"/>
    <property type="match status" value="1"/>
</dbReference>
<dbReference type="InterPro" id="IPR014043">
    <property type="entry name" value="Acyl_transferase_dom"/>
</dbReference>
<sequence>MPGLEGIAVIGYAFKFPSAVEDDLAFWDVLQNRRNLKSEWPSSRLDFGSSLGGETGTNHPLVQAPDYAGHFITDDVRSFDAPFFSVTAKEAASMDPLQRWTLEVSYRALETAGLPAEKIRGSRTAVFAASMLDDYARMGAMDPDNIDRFAATGNAVACMIPNRMSWYFDLRGPSMHINTACSSSLSAVDMACKTLHSGDSNCAIVTGSNLLLDPAVFQMLSVQNFLSPDGLCYSFDHRANGYARGEGVVAIILKPILAAVNDGDMIRAVIRGTGSNQDGCTPVLTQPSVQSQEDLIRHVYKQACLPLDKTRYVEAHGTGTPVGDPIEVKALGRAFGEYRSPEHPLYVGSVKANIGHLEGASGLASLVKAILILEKGIIPPNALFEKINPEIDARLFHIVIPSESVKWPGPGLRRISVNSFGFGGSNSHIILDDALHYLHDRGLPGNHCTIAKAPSLTGPNGAVNGIEQPNSKTDDDLIAIHENEYHNHHNGINSGSVSKRSNGIKKAFFSPRLLIWTAADENATQRLTQAYTSFFNDTIPLSQDRLNRLAYTLSNRRGRMLWRNFAVSRGDKAILPAKAVRSATGVGLAFVFTGQAAQYAQMGLELLEYPVFATTIERIDAIHRTLGCSWSLLAELHHSDKTDMPEISQSLCTAVQIGLVELLKSFRVAPKAVIGHSSGEIAAAYTIGALSLESAYKVAYFRGKVAQKLRVQNLTSPGAMMSINLSEDQVFGYLEDIGVTGVNSAVRIACVNSPLNCTLSGPEWALDAVKSQADADGIFAQKLRTGGVAYHSPYMESISEEYLSLMGELEGVSQGPSDVPVPMVSSVSGQPVSPSVLATARYWVDNMLSPVRFFNAVQFLAERLDGITDAVEIGPHPALRRPIHDTLAHGKSKIRYLSTLHRSQSAIECMLELSGRLFCIGYPVRIDTVNQQDDGFMPFLVDCPAYPFDRSPYWTESRLSRDFRLRGSSCRETLGMRVADWNPLQPRWRNFFSVESHPWIGDHKISDTILYPAAGMLLMTMEAVHRAAPNSSRVTGYLVKEADFINPIIVPESWAERVETQVCLRHANTRGGDTGQFDVSIFTYAQGRWKESYRANIQVEYGDISRFEGIQKQHEQASAVCTYPIDSVALYHDAANNGLQYGDWFKLLQEVYWDGERTAVARVDIAPKHRTASFIHPAVLDQAFHVLRAAAGQLPAANIPVRIADAWFSASCGQSSRYIQLASAATHNESISGERGSISAQGENGEVLFTVKSAVTAAVSGKTGSKRDEKQLLYSVEWKPQLSLLVPQQLQTLYGGRTSPDDTGIVEDHAMLCDTLSRVTARTLALLDRQKVPEALREHVKWMEHHVRKHLTPIQRQEAVTMTEAELEGLLSKIESVLPAWALYTTCARNLSQILTGEIDPLQVVFESDQARIFYAHLFQTLCADGRLAGYLDLAAHENPALRILEVGAGTGGMTGHVLAALQEREARTGAPSFATYTYTDISPAFFEQARLRWPELQAEGRLEFSTLNLEKPLASQGVSPGSYDLVIAGSVLHATLDLEATIRNVRTALTPGGRLILLEPVKPDNVATNFMAGLVPGWWGAREEWRAHSAAVSEPLWDQCLRANSFSGSDVVLRDYDSDECHNMSIIITTAIPPSDTCPPPYQPQVVLVIDSSQQQEDLAMQLSAHLRHIGWSSRICIFGSGPTQPDTLDSNVIVVCIAELNNRPIVANLTKETFASLKNLTAHKKLLWVTGTSISDPQYPDYGAVYGLLRCIRAEQADSHIITLAMEDENDWACSARYIEKVLKVAFLSPSKEVEYIVRDGFLMTGRAVKDTTGETALRALLEHKPRSRSSPNGVTLKPSLVEIDIYPSRPESPHSRRLVRGDVAGTVAHVGSACDAIRPGDQVILVVAERLSRHARAEEKNAVRIPKSLSFESVITLVTPGLSAYYAIVELARIRPGDRVLIDSIADDIGRIAIRIARMYGAQVFGTALLEQKQLVANMPDVSEDRIFFTDTDSFESSLVCAAKDEGFRVVLGTFAGAVGHIRTLEGCIAPGGQVIVVGGINDDANIEVPIPLYPRNISVSFFDPASLCPAARVRAMGKVMHLIEEGVIEITKPGPENPMNLNGESSVHGPGPMSPMSRLAEPWTFSQNTSYMVVGGAGGLGRVIVRWMVDRGAKNIILLSRSGASSKTAAAMLTDLRTAGINVVAFPCDASSESNLASVLADCARSMPPIRGCINAAMVLQDAIFQDTMTFSQWESTMRSKVQTSWNLHRLLPLKLDFFILLSSLLGVTGQMASSNYAAGCTFQDTLARYRAAHGQKAISLDLGWMRDAGIIAETAAFQRQRHATDDMQPIESRELLALLDMCLHPHCSVWKTPQHASGQVLFGLRTPADILRERKGPPPPHFEQPFFAQFAHPSREEANSSGPNSKAGVAGSNIDVASLFRQSTDPQARAGIAFRALAAKLARAMSISPEDVEPNKTLAAYGVDSLLAVELRNWIMREFEAPVAIFDIMGDVSIADIADIIVQKSTVKVQTS</sequence>
<dbReference type="SMART" id="SM00827">
    <property type="entry name" value="PKS_AT"/>
    <property type="match status" value="1"/>
</dbReference>
<evidence type="ECO:0000256" key="2">
    <source>
        <dbReference type="ARBA" id="ARBA00022553"/>
    </source>
</evidence>
<evidence type="ECO:0000313" key="12">
    <source>
        <dbReference type="EMBL" id="KAL2865305.1"/>
    </source>
</evidence>
<keyword evidence="3" id="KW-0808">Transferase</keyword>
<dbReference type="Pfam" id="PF08242">
    <property type="entry name" value="Methyltransf_12"/>
    <property type="match status" value="1"/>
</dbReference>
<dbReference type="InterPro" id="IPR036736">
    <property type="entry name" value="ACP-like_sf"/>
</dbReference>
<evidence type="ECO:0000256" key="3">
    <source>
        <dbReference type="ARBA" id="ARBA00022679"/>
    </source>
</evidence>
<dbReference type="Gene3D" id="3.40.47.10">
    <property type="match status" value="1"/>
</dbReference>
<dbReference type="Gene3D" id="3.40.50.150">
    <property type="entry name" value="Vaccinia Virus protein VP39"/>
    <property type="match status" value="1"/>
</dbReference>
<dbReference type="PANTHER" id="PTHR43775:SF29">
    <property type="entry name" value="ASPERFURANONE POLYKETIDE SYNTHASE AFOG-RELATED"/>
    <property type="match status" value="1"/>
</dbReference>
<dbReference type="Pfam" id="PF08659">
    <property type="entry name" value="KR"/>
    <property type="match status" value="1"/>
</dbReference>
<evidence type="ECO:0008006" key="14">
    <source>
        <dbReference type="Google" id="ProtNLM"/>
    </source>
</evidence>
<dbReference type="InterPro" id="IPR013217">
    <property type="entry name" value="Methyltransf_12"/>
</dbReference>
<keyword evidence="5" id="KW-0560">Oxidoreductase</keyword>
<reference evidence="12 13" key="1">
    <citation type="submission" date="2024-07" db="EMBL/GenBank/DDBJ databases">
        <title>Section-level genome sequencing and comparative genomics of Aspergillus sections Usti and Cavernicolus.</title>
        <authorList>
            <consortium name="Lawrence Berkeley National Laboratory"/>
            <person name="Nybo J.L."/>
            <person name="Vesth T.C."/>
            <person name="Theobald S."/>
            <person name="Frisvad J.C."/>
            <person name="Larsen T.O."/>
            <person name="Kjaerboelling I."/>
            <person name="Rothschild-Mancinelli K."/>
            <person name="Lyhne E.K."/>
            <person name="Kogle M.E."/>
            <person name="Barry K."/>
            <person name="Clum A."/>
            <person name="Na H."/>
            <person name="Ledsgaard L."/>
            <person name="Lin J."/>
            <person name="Lipzen A."/>
            <person name="Kuo A."/>
            <person name="Riley R."/>
            <person name="Mondo S."/>
            <person name="Labutti K."/>
            <person name="Haridas S."/>
            <person name="Pangalinan J."/>
            <person name="Salamov A.A."/>
            <person name="Simmons B.A."/>
            <person name="Magnuson J.K."/>
            <person name="Chen J."/>
            <person name="Drula E."/>
            <person name="Henrissat B."/>
            <person name="Wiebenga A."/>
            <person name="Lubbers R.J."/>
            <person name="Gomes A.C."/>
            <person name="Macurrencykelacurrency M.R."/>
            <person name="Stajich J."/>
            <person name="Grigoriev I.V."/>
            <person name="Mortensen U.H."/>
            <person name="De Vries R.P."/>
            <person name="Baker S.E."/>
            <person name="Andersen M.R."/>
        </authorList>
    </citation>
    <scope>NUCLEOTIDE SEQUENCE [LARGE SCALE GENOMIC DNA]</scope>
    <source>
        <strain evidence="12 13">CBS 449.75</strain>
    </source>
</reference>
<dbReference type="RefSeq" id="XP_070884284.1">
    <property type="nucleotide sequence ID" value="XM_071033363.1"/>
</dbReference>
<dbReference type="InterPro" id="IPR036291">
    <property type="entry name" value="NAD(P)-bd_dom_sf"/>
</dbReference>
<dbReference type="Pfam" id="PF23297">
    <property type="entry name" value="ACP_SdgA_C"/>
    <property type="match status" value="1"/>
</dbReference>
<dbReference type="InterPro" id="IPR020806">
    <property type="entry name" value="PKS_PP-bd"/>
</dbReference>
<dbReference type="InterPro" id="IPR014031">
    <property type="entry name" value="Ketoacyl_synth_C"/>
</dbReference>
<feature type="domain" description="Ketosynthase family 3 (KS3)" evidence="10">
    <location>
        <begin position="4"/>
        <end position="433"/>
    </location>
</feature>
<evidence type="ECO:0000256" key="7">
    <source>
        <dbReference type="ARBA" id="ARBA00023315"/>
    </source>
</evidence>
<dbReference type="CDD" id="cd02440">
    <property type="entry name" value="AdoMet_MTases"/>
    <property type="match status" value="1"/>
</dbReference>
<comment type="caution">
    <text evidence="12">The sequence shown here is derived from an EMBL/GenBank/DDBJ whole genome shotgun (WGS) entry which is preliminary data.</text>
</comment>
<dbReference type="InterPro" id="IPR049551">
    <property type="entry name" value="PKS_DH_C"/>
</dbReference>
<evidence type="ECO:0000256" key="8">
    <source>
        <dbReference type="PROSITE-ProRule" id="PRU01363"/>
    </source>
</evidence>
<dbReference type="SMART" id="SM00822">
    <property type="entry name" value="PKS_KR"/>
    <property type="match status" value="1"/>
</dbReference>
<name>A0ABR4LLA8_9EURO</name>